<evidence type="ECO:0000256" key="9">
    <source>
        <dbReference type="SAM" id="MobiDB-lite"/>
    </source>
</evidence>
<feature type="compositionally biased region" description="Polar residues" evidence="9">
    <location>
        <begin position="384"/>
        <end position="394"/>
    </location>
</feature>
<keyword evidence="4 7" id="KW-0547">Nucleotide-binding</keyword>
<dbReference type="PROSITE" id="PS00107">
    <property type="entry name" value="PROTEIN_KINASE_ATP"/>
    <property type="match status" value="1"/>
</dbReference>
<feature type="domain" description="Protein kinase" evidence="10">
    <location>
        <begin position="49"/>
        <end position="342"/>
    </location>
</feature>
<dbReference type="STRING" id="34508.A0A4U8UKY2"/>
<sequence>MSVPKTANLPDTANLSEPASLSIIPDLDPQAITNYMANMTPVWSTIDKYNFTVKIGHGTYGKVYRGYRKTDQKKVAVKMFVDDEERVQNMGFSIMEMREVLLIKRIRSDYIVDIIDVVMHVDPKTNAITRYMVMPYYEADLFGVIRSKVVISMSQQKTVMIQLLMGLAALHCKHIMHRDLKTANILISEEGIIKIADFGMAKAFNAFTEGFTPNVVTPSYRGPELLLRERIYGTGIDIWSAGCIMGELLTKKPTMKGFTEQARLKHINAMLGEINEETYPGCTDLPAFRDLKNICNIRRGPPLLRRMFAEGGELFIDLIGKLLALYPKNRITADVATNHSYFDSDPKPVANLKSLLTKIPEGSKFLLKVREKKEPPARKRKSDVLTNDNFSKTF</sequence>
<dbReference type="PANTHER" id="PTHR24056">
    <property type="entry name" value="CELL DIVISION PROTEIN KINASE"/>
    <property type="match status" value="1"/>
</dbReference>
<dbReference type="InterPro" id="IPR000719">
    <property type="entry name" value="Prot_kinase_dom"/>
</dbReference>
<feature type="binding site" evidence="7">
    <location>
        <position position="78"/>
    </location>
    <ligand>
        <name>ATP</name>
        <dbReference type="ChEBI" id="CHEBI:30616"/>
    </ligand>
</feature>
<dbReference type="SUPFAM" id="SSF56112">
    <property type="entry name" value="Protein kinase-like (PK-like)"/>
    <property type="match status" value="1"/>
</dbReference>
<comment type="similarity">
    <text evidence="1">Belongs to the protein kinase superfamily. CMGC Ser/Thr protein kinase family. CDC2/CDKX subfamily.</text>
</comment>
<keyword evidence="2 8" id="KW-0723">Serine/threonine-protein kinase</keyword>
<dbReference type="FunFam" id="1.10.510.10:FF:000624">
    <property type="entry name" value="Mitogen-activated protein kinase"/>
    <property type="match status" value="1"/>
</dbReference>
<dbReference type="PROSITE" id="PS00108">
    <property type="entry name" value="PROTEIN_KINASE_ST"/>
    <property type="match status" value="1"/>
</dbReference>
<evidence type="ECO:0000256" key="1">
    <source>
        <dbReference type="ARBA" id="ARBA00006485"/>
    </source>
</evidence>
<dbReference type="Gene3D" id="1.10.510.10">
    <property type="entry name" value="Transferase(Phosphotransferase) domain 1"/>
    <property type="match status" value="1"/>
</dbReference>
<reference evidence="11 12" key="1">
    <citation type="journal article" date="2015" name="Genome Biol.">
        <title>Comparative genomics of Steinernema reveals deeply conserved gene regulatory networks.</title>
        <authorList>
            <person name="Dillman A.R."/>
            <person name="Macchietto M."/>
            <person name="Porter C.F."/>
            <person name="Rogers A."/>
            <person name="Williams B."/>
            <person name="Antoshechkin I."/>
            <person name="Lee M.M."/>
            <person name="Goodwin Z."/>
            <person name="Lu X."/>
            <person name="Lewis E.E."/>
            <person name="Goodrich-Blair H."/>
            <person name="Stock S.P."/>
            <person name="Adams B.J."/>
            <person name="Sternberg P.W."/>
            <person name="Mortazavi A."/>
        </authorList>
    </citation>
    <scope>NUCLEOTIDE SEQUENCE [LARGE SCALE GENOMIC DNA]</scope>
    <source>
        <strain evidence="11 12">ALL</strain>
    </source>
</reference>
<accession>A0A4U8UKY2</accession>
<keyword evidence="3" id="KW-0808">Transferase</keyword>
<evidence type="ECO:0000259" key="10">
    <source>
        <dbReference type="PROSITE" id="PS50011"/>
    </source>
</evidence>
<dbReference type="InterPro" id="IPR050108">
    <property type="entry name" value="CDK"/>
</dbReference>
<gene>
    <name evidence="11" type="ORF">L596_001254</name>
</gene>
<proteinExistence type="inferred from homology"/>
<evidence type="ECO:0000256" key="6">
    <source>
        <dbReference type="ARBA" id="ARBA00022840"/>
    </source>
</evidence>
<keyword evidence="12" id="KW-1185">Reference proteome</keyword>
<evidence type="ECO:0000256" key="7">
    <source>
        <dbReference type="PROSITE-ProRule" id="PRU10141"/>
    </source>
</evidence>
<reference evidence="11 12" key="2">
    <citation type="journal article" date="2019" name="G3 (Bethesda)">
        <title>Hybrid Assembly of the Genome of the Entomopathogenic Nematode Steinernema carpocapsae Identifies the X-Chromosome.</title>
        <authorList>
            <person name="Serra L."/>
            <person name="Macchietto M."/>
            <person name="Macias-Munoz A."/>
            <person name="McGill C.J."/>
            <person name="Rodriguez I.M."/>
            <person name="Rodriguez B."/>
            <person name="Murad R."/>
            <person name="Mortazavi A."/>
        </authorList>
    </citation>
    <scope>NUCLEOTIDE SEQUENCE [LARGE SCALE GENOMIC DNA]</scope>
    <source>
        <strain evidence="11 12">ALL</strain>
    </source>
</reference>
<feature type="region of interest" description="Disordered" evidence="9">
    <location>
        <begin position="372"/>
        <end position="394"/>
    </location>
</feature>
<dbReference type="GO" id="GO:0004674">
    <property type="term" value="F:protein serine/threonine kinase activity"/>
    <property type="evidence" value="ECO:0007669"/>
    <property type="project" value="UniProtKB-KW"/>
</dbReference>
<evidence type="ECO:0000256" key="5">
    <source>
        <dbReference type="ARBA" id="ARBA00022777"/>
    </source>
</evidence>
<evidence type="ECO:0000256" key="4">
    <source>
        <dbReference type="ARBA" id="ARBA00022741"/>
    </source>
</evidence>
<organism evidence="11 12">
    <name type="scientific">Steinernema carpocapsae</name>
    <name type="common">Entomopathogenic nematode</name>
    <dbReference type="NCBI Taxonomy" id="34508"/>
    <lineage>
        <taxon>Eukaryota</taxon>
        <taxon>Metazoa</taxon>
        <taxon>Ecdysozoa</taxon>
        <taxon>Nematoda</taxon>
        <taxon>Chromadorea</taxon>
        <taxon>Rhabditida</taxon>
        <taxon>Tylenchina</taxon>
        <taxon>Panagrolaimomorpha</taxon>
        <taxon>Strongyloidoidea</taxon>
        <taxon>Steinernematidae</taxon>
        <taxon>Steinernema</taxon>
    </lineage>
</organism>
<dbReference type="SMART" id="SM00220">
    <property type="entry name" value="S_TKc"/>
    <property type="match status" value="1"/>
</dbReference>
<dbReference type="InterPro" id="IPR011009">
    <property type="entry name" value="Kinase-like_dom_sf"/>
</dbReference>
<dbReference type="AlphaFoldDB" id="A0A4U8UKY2"/>
<evidence type="ECO:0000313" key="11">
    <source>
        <dbReference type="EMBL" id="TMS33522.1"/>
    </source>
</evidence>
<comment type="caution">
    <text evidence="11">The sequence shown here is derived from an EMBL/GenBank/DDBJ whole genome shotgun (WGS) entry which is preliminary data.</text>
</comment>
<evidence type="ECO:0000313" key="12">
    <source>
        <dbReference type="Proteomes" id="UP000298663"/>
    </source>
</evidence>
<dbReference type="OrthoDB" id="28397at2759"/>
<evidence type="ECO:0000256" key="3">
    <source>
        <dbReference type="ARBA" id="ARBA00022679"/>
    </source>
</evidence>
<dbReference type="PROSITE" id="PS50011">
    <property type="entry name" value="PROTEIN_KINASE_DOM"/>
    <property type="match status" value="1"/>
</dbReference>
<dbReference type="Gene3D" id="3.30.200.20">
    <property type="entry name" value="Phosphorylase Kinase, domain 1"/>
    <property type="match status" value="1"/>
</dbReference>
<protein>
    <recommendedName>
        <fullName evidence="10">Protein kinase domain-containing protein</fullName>
    </recommendedName>
</protein>
<dbReference type="Pfam" id="PF00069">
    <property type="entry name" value="Pkinase"/>
    <property type="match status" value="1"/>
</dbReference>
<dbReference type="GO" id="GO:0005634">
    <property type="term" value="C:nucleus"/>
    <property type="evidence" value="ECO:0007669"/>
    <property type="project" value="TreeGrafter"/>
</dbReference>
<evidence type="ECO:0000256" key="8">
    <source>
        <dbReference type="RuleBase" id="RU000304"/>
    </source>
</evidence>
<dbReference type="Proteomes" id="UP000298663">
    <property type="component" value="Unassembled WGS sequence"/>
</dbReference>
<dbReference type="GO" id="GO:0005524">
    <property type="term" value="F:ATP binding"/>
    <property type="evidence" value="ECO:0007669"/>
    <property type="project" value="UniProtKB-UniRule"/>
</dbReference>
<dbReference type="InterPro" id="IPR017441">
    <property type="entry name" value="Protein_kinase_ATP_BS"/>
</dbReference>
<keyword evidence="5" id="KW-0418">Kinase</keyword>
<dbReference type="EMBL" id="AZBU02000001">
    <property type="protein sequence ID" value="TMS33522.1"/>
    <property type="molecule type" value="Genomic_DNA"/>
</dbReference>
<name>A0A4U8UKY2_STECR</name>
<evidence type="ECO:0000256" key="2">
    <source>
        <dbReference type="ARBA" id="ARBA00022527"/>
    </source>
</evidence>
<keyword evidence="6 7" id="KW-0067">ATP-binding</keyword>
<dbReference type="InterPro" id="IPR008271">
    <property type="entry name" value="Ser/Thr_kinase_AS"/>
</dbReference>